<dbReference type="Proteomes" id="UP001224775">
    <property type="component" value="Unassembled WGS sequence"/>
</dbReference>
<protein>
    <submittedName>
        <fullName evidence="3">Uncharacterized protein</fullName>
    </submittedName>
</protein>
<evidence type="ECO:0000256" key="2">
    <source>
        <dbReference type="SAM" id="Phobius"/>
    </source>
</evidence>
<comment type="caution">
    <text evidence="3">The sequence shown here is derived from an EMBL/GenBank/DDBJ whole genome shotgun (WGS) entry which is preliminary data.</text>
</comment>
<keyword evidence="4" id="KW-1185">Reference proteome</keyword>
<feature type="transmembrane region" description="Helical" evidence="2">
    <location>
        <begin position="172"/>
        <end position="189"/>
    </location>
</feature>
<name>A0AAD8YQ96_9STRA</name>
<dbReference type="AlphaFoldDB" id="A0AAD8YQ96"/>
<gene>
    <name evidence="3" type="ORF">QTG54_001160</name>
</gene>
<keyword evidence="2" id="KW-1133">Transmembrane helix</keyword>
<feature type="transmembrane region" description="Helical" evidence="2">
    <location>
        <begin position="115"/>
        <end position="136"/>
    </location>
</feature>
<evidence type="ECO:0000313" key="3">
    <source>
        <dbReference type="EMBL" id="KAK1749221.1"/>
    </source>
</evidence>
<feature type="transmembrane region" description="Helical" evidence="2">
    <location>
        <begin position="232"/>
        <end position="252"/>
    </location>
</feature>
<keyword evidence="2" id="KW-0472">Membrane</keyword>
<sequence>MSDSGSEESVSSKAEKGLPQIQNGEPQTSPAELTQGCSRWLKASYSFLYVEVSSLVLLFACIALWSPTPWMKYAISVASISFGICLILQTMEFLQPGFLEKPMVGEHSTEKLCSVFLLLWWIFGTGFITFKGPFIFTSNGWFGAWGGLISSCQWCIGLDFVSYDSQSREVKYLMNLVLLSIVTILASISPLREKTRNFEGAGLSIAAGAITLIVCAYLIGMYKEIAKNVMKLTAVLLFVLWVITAGICTYIGPFLITGNGFFAVWLSALCALKIAIIERND</sequence>
<dbReference type="EMBL" id="JATAAI010000001">
    <property type="protein sequence ID" value="KAK1749221.1"/>
    <property type="molecule type" value="Genomic_DNA"/>
</dbReference>
<feature type="transmembrane region" description="Helical" evidence="2">
    <location>
        <begin position="201"/>
        <end position="220"/>
    </location>
</feature>
<feature type="region of interest" description="Disordered" evidence="1">
    <location>
        <begin position="1"/>
        <end position="30"/>
    </location>
</feature>
<proteinExistence type="predicted"/>
<feature type="compositionally biased region" description="Low complexity" evidence="1">
    <location>
        <begin position="1"/>
        <end position="12"/>
    </location>
</feature>
<reference evidence="3" key="1">
    <citation type="submission" date="2023-06" db="EMBL/GenBank/DDBJ databases">
        <title>Survivors Of The Sea: Transcriptome response of Skeletonema marinoi to long-term dormancy.</title>
        <authorList>
            <person name="Pinder M.I.M."/>
            <person name="Kourtchenko O."/>
            <person name="Robertson E.K."/>
            <person name="Larsson T."/>
            <person name="Maumus F."/>
            <person name="Osuna-Cruz C.M."/>
            <person name="Vancaester E."/>
            <person name="Stenow R."/>
            <person name="Vandepoele K."/>
            <person name="Ploug H."/>
            <person name="Bruchert V."/>
            <person name="Godhe A."/>
            <person name="Topel M."/>
        </authorList>
    </citation>
    <scope>NUCLEOTIDE SEQUENCE</scope>
    <source>
        <strain evidence="3">R05AC</strain>
    </source>
</reference>
<evidence type="ECO:0000313" key="4">
    <source>
        <dbReference type="Proteomes" id="UP001224775"/>
    </source>
</evidence>
<organism evidence="3 4">
    <name type="scientific">Skeletonema marinoi</name>
    <dbReference type="NCBI Taxonomy" id="267567"/>
    <lineage>
        <taxon>Eukaryota</taxon>
        <taxon>Sar</taxon>
        <taxon>Stramenopiles</taxon>
        <taxon>Ochrophyta</taxon>
        <taxon>Bacillariophyta</taxon>
        <taxon>Coscinodiscophyceae</taxon>
        <taxon>Thalassiosirophycidae</taxon>
        <taxon>Thalassiosirales</taxon>
        <taxon>Skeletonemataceae</taxon>
        <taxon>Skeletonema</taxon>
        <taxon>Skeletonema marinoi-dohrnii complex</taxon>
    </lineage>
</organism>
<keyword evidence="2" id="KW-0812">Transmembrane</keyword>
<feature type="compositionally biased region" description="Polar residues" evidence="1">
    <location>
        <begin position="20"/>
        <end position="30"/>
    </location>
</feature>
<feature type="transmembrane region" description="Helical" evidence="2">
    <location>
        <begin position="73"/>
        <end position="94"/>
    </location>
</feature>
<feature type="transmembrane region" description="Helical" evidence="2">
    <location>
        <begin position="258"/>
        <end position="276"/>
    </location>
</feature>
<feature type="transmembrane region" description="Helical" evidence="2">
    <location>
        <begin position="47"/>
        <end position="67"/>
    </location>
</feature>
<accession>A0AAD8YQ96</accession>
<evidence type="ECO:0000256" key="1">
    <source>
        <dbReference type="SAM" id="MobiDB-lite"/>
    </source>
</evidence>
<feature type="transmembrane region" description="Helical" evidence="2">
    <location>
        <begin position="142"/>
        <end position="160"/>
    </location>
</feature>